<dbReference type="Proteomes" id="UP000218263">
    <property type="component" value="Chromosome"/>
</dbReference>
<dbReference type="SUPFAM" id="SSF56935">
    <property type="entry name" value="Porins"/>
    <property type="match status" value="1"/>
</dbReference>
<gene>
    <name evidence="1" type="ORF">MgSA37_01870</name>
</gene>
<dbReference type="Gene3D" id="2.40.160.10">
    <property type="entry name" value="Porin"/>
    <property type="match status" value="1"/>
</dbReference>
<dbReference type="EMBL" id="AP017313">
    <property type="protein sequence ID" value="BAU53701.1"/>
    <property type="molecule type" value="Genomic_DNA"/>
</dbReference>
<proteinExistence type="predicted"/>
<sequence length="389" mass="41407">MFYAITSQFNQTKLLIIQQNLSINLIIMKKRFLLLILAASSFGLAANAQDTIKTTGDAPLVLSGSVDTYFKTDFSGKPNIPTSFANELNSISIGMVDLGLKKSVGKASFVGELSFGPRGQQESIPNADPGLAYVGNSTGVAYSSYHIQNLYVSYAFTDKFSMTAGYMSTFIGYEVISPAANFNYSTSYLFTNGPFQNAGLKATYAFSDKVSLMAGIFNDYWNVYQSGGKVNTFGAQLTVTPVKNWTAYLNVVTGSSYGTEFDLTTAYQITSAFKLGLNAADFSASNGVTGGFSGVALYPQLAVSKAVTLGLRGEYFTTKTGTYSTGGLGPAAGESVTGITFTANVKAGPLTLIPEVRFDNTSKSDMFVDGNNNFTTGASQFVLAAVYAF</sequence>
<evidence type="ECO:0000313" key="2">
    <source>
        <dbReference type="Proteomes" id="UP000218263"/>
    </source>
</evidence>
<dbReference type="KEGG" id="mgot:MgSA37_01870"/>
<reference evidence="1 2" key="1">
    <citation type="submission" date="2015-12" db="EMBL/GenBank/DDBJ databases">
        <title>Genome sequence of Mucilaginibacter gotjawali.</title>
        <authorList>
            <person name="Lee J.S."/>
            <person name="Lee K.C."/>
            <person name="Kim K.K."/>
            <person name="Lee B.W."/>
        </authorList>
    </citation>
    <scope>NUCLEOTIDE SEQUENCE [LARGE SCALE GENOMIC DNA]</scope>
    <source>
        <strain evidence="1 2">SA3-7</strain>
    </source>
</reference>
<dbReference type="InterPro" id="IPR023614">
    <property type="entry name" value="Porin_dom_sf"/>
</dbReference>
<protein>
    <submittedName>
        <fullName evidence="1">Uncharacterized protein</fullName>
    </submittedName>
</protein>
<dbReference type="Pfam" id="PF07642">
    <property type="entry name" value="BBP2"/>
    <property type="match status" value="1"/>
</dbReference>
<name>A0A0X8X125_9SPHI</name>
<keyword evidence="2" id="KW-1185">Reference proteome</keyword>
<evidence type="ECO:0000313" key="1">
    <source>
        <dbReference type="EMBL" id="BAU53701.1"/>
    </source>
</evidence>
<organism evidence="1 2">
    <name type="scientific">Mucilaginibacter gotjawali</name>
    <dbReference type="NCBI Taxonomy" id="1550579"/>
    <lineage>
        <taxon>Bacteria</taxon>
        <taxon>Pseudomonadati</taxon>
        <taxon>Bacteroidota</taxon>
        <taxon>Sphingobacteriia</taxon>
        <taxon>Sphingobacteriales</taxon>
        <taxon>Sphingobacteriaceae</taxon>
        <taxon>Mucilaginibacter</taxon>
    </lineage>
</organism>
<accession>A0A0X8X125</accession>
<dbReference type="AlphaFoldDB" id="A0A0X8X125"/>
<dbReference type="InterPro" id="IPR011486">
    <property type="entry name" value="BBP2"/>
</dbReference>